<dbReference type="InterPro" id="IPR011333">
    <property type="entry name" value="SKP1/BTB/POZ_sf"/>
</dbReference>
<reference evidence="2" key="1">
    <citation type="submission" date="2021-01" db="EMBL/GenBank/DDBJ databases">
        <authorList>
            <person name="Corre E."/>
            <person name="Pelletier E."/>
            <person name="Niang G."/>
            <person name="Scheremetjew M."/>
            <person name="Finn R."/>
            <person name="Kale V."/>
            <person name="Holt S."/>
            <person name="Cochrane G."/>
            <person name="Meng A."/>
            <person name="Brown T."/>
            <person name="Cohen L."/>
        </authorList>
    </citation>
    <scope>NUCLEOTIDE SEQUENCE</scope>
    <source>
        <strain evidence="2">CCMP3105</strain>
    </source>
</reference>
<accession>A0A7S4QIH9</accession>
<protein>
    <recommendedName>
        <fullName evidence="1">BTB domain-containing protein</fullName>
    </recommendedName>
</protein>
<sequence length="238" mass="26684">MKRARSPDEQDSSRAVDICGDVLVEFEGEAEGLRVSSHVLCLASPVFLAMLTSGMCEEKTKRVEVAASIGNREQFEQFYGFLLPAKALGQRLGRDNVDGVLAFSDYYQVSELKEACEEFLLRVSASLDRLLQAERHGIPRQRQRCLEHISASPTVDLSKLEAHPKLLLEVARVSQQRLLECRQGFKHKVEQLAPGRAQLSAKEVIEAFEEHFPLEHPNVARREAALREIAKLIQGLPP</sequence>
<dbReference type="PANTHER" id="PTHR24413">
    <property type="entry name" value="SPECKLE-TYPE POZ PROTEIN"/>
    <property type="match status" value="1"/>
</dbReference>
<feature type="domain" description="BTB" evidence="1">
    <location>
        <begin position="20"/>
        <end position="124"/>
    </location>
</feature>
<gene>
    <name evidence="2" type="ORF">AMON00008_LOCUS21041</name>
</gene>
<dbReference type="AlphaFoldDB" id="A0A7S4QIH9"/>
<dbReference type="EMBL" id="HBNR01030833">
    <property type="protein sequence ID" value="CAE4584783.1"/>
    <property type="molecule type" value="Transcribed_RNA"/>
</dbReference>
<dbReference type="Pfam" id="PF00651">
    <property type="entry name" value="BTB"/>
    <property type="match status" value="1"/>
</dbReference>
<dbReference type="SUPFAM" id="SSF54695">
    <property type="entry name" value="POZ domain"/>
    <property type="match status" value="1"/>
</dbReference>
<dbReference type="Gene3D" id="3.30.710.10">
    <property type="entry name" value="Potassium Channel Kv1.1, Chain A"/>
    <property type="match status" value="1"/>
</dbReference>
<organism evidence="2">
    <name type="scientific">Alexandrium monilatum</name>
    <dbReference type="NCBI Taxonomy" id="311494"/>
    <lineage>
        <taxon>Eukaryota</taxon>
        <taxon>Sar</taxon>
        <taxon>Alveolata</taxon>
        <taxon>Dinophyceae</taxon>
        <taxon>Gonyaulacales</taxon>
        <taxon>Pyrocystaceae</taxon>
        <taxon>Alexandrium</taxon>
    </lineage>
</organism>
<dbReference type="InterPro" id="IPR000210">
    <property type="entry name" value="BTB/POZ_dom"/>
</dbReference>
<evidence type="ECO:0000259" key="1">
    <source>
        <dbReference type="SMART" id="SM00225"/>
    </source>
</evidence>
<name>A0A7S4QIH9_9DINO</name>
<dbReference type="SMART" id="SM00225">
    <property type="entry name" value="BTB"/>
    <property type="match status" value="1"/>
</dbReference>
<evidence type="ECO:0000313" key="2">
    <source>
        <dbReference type="EMBL" id="CAE4584783.1"/>
    </source>
</evidence>
<proteinExistence type="predicted"/>